<dbReference type="InParanoid" id="A0A0L0H4I7"/>
<dbReference type="VEuPathDB" id="FungiDB:SPPG_08491"/>
<feature type="chain" id="PRO_5005539665" description="NodB homology domain-containing protein" evidence="4">
    <location>
        <begin position="23"/>
        <end position="419"/>
    </location>
</feature>
<feature type="region of interest" description="Disordered" evidence="3">
    <location>
        <begin position="366"/>
        <end position="395"/>
    </location>
</feature>
<feature type="signal peptide" evidence="4">
    <location>
        <begin position="1"/>
        <end position="22"/>
    </location>
</feature>
<dbReference type="PANTHER" id="PTHR10587:SF133">
    <property type="entry name" value="CHITIN DEACETYLASE 1-RELATED"/>
    <property type="match status" value="1"/>
</dbReference>
<dbReference type="GeneID" id="27691650"/>
<proteinExistence type="predicted"/>
<keyword evidence="7" id="KW-1185">Reference proteome</keyword>
<dbReference type="GO" id="GO:0005975">
    <property type="term" value="P:carbohydrate metabolic process"/>
    <property type="evidence" value="ECO:0007669"/>
    <property type="project" value="InterPro"/>
</dbReference>
<keyword evidence="2" id="KW-0378">Hydrolase</keyword>
<keyword evidence="1" id="KW-0479">Metal-binding</keyword>
<dbReference type="SUPFAM" id="SSF88713">
    <property type="entry name" value="Glycoside hydrolase/deacetylase"/>
    <property type="match status" value="1"/>
</dbReference>
<dbReference type="Gene3D" id="3.20.20.370">
    <property type="entry name" value="Glycoside hydrolase/deacetylase"/>
    <property type="match status" value="1"/>
</dbReference>
<feature type="domain" description="NodB homology" evidence="5">
    <location>
        <begin position="147"/>
        <end position="339"/>
    </location>
</feature>
<sequence>MSFARLTTSVCFALAAIGAVSAQSTIVDPVPPAQPTGAPAAPAPGGNGAAGYPNMPTVFPPIDQTVMIPDNLLQHPLVAEGMRKVQAAVPASLLNLPVAKYVGTPTPEYPGGAAAAAANCYWPAGQCVRDVAAQGYNADVSKCPNQNDWGITYDDGPTVAPTGQFDTEDIRTALTDLNNAKATFFVCGTNAIAFPDELKKSFDAGHEIAVHTWTHHPLTSLTNQQIVAEILYTEAQIYKVIGRKPRFFRPPYGDIDDRVRAVASALGYTAIIWTAPRDTEDTTAQGADGVNKILNTARSWFQAQPGFISLEHDISTTTSEIAVKLLQSIKAAGPGFPLKIMPVGTCLGTSAYADGLAPAPNTTTLPAATTTAVPAPRTQSPPTATTAPRTGASGEKSLAVSIQPGAWVGALVMGVLAVL</sequence>
<dbReference type="RefSeq" id="XP_016604142.1">
    <property type="nucleotide sequence ID" value="XM_016756642.1"/>
</dbReference>
<dbReference type="OMA" id="SAVIWTH"/>
<evidence type="ECO:0000256" key="3">
    <source>
        <dbReference type="SAM" id="MobiDB-lite"/>
    </source>
</evidence>
<dbReference type="EMBL" id="KQ257471">
    <property type="protein sequence ID" value="KNC96102.1"/>
    <property type="molecule type" value="Genomic_DNA"/>
</dbReference>
<dbReference type="InterPro" id="IPR011330">
    <property type="entry name" value="Glyco_hydro/deAcase_b/a-brl"/>
</dbReference>
<dbReference type="PANTHER" id="PTHR10587">
    <property type="entry name" value="GLYCOSYL TRANSFERASE-RELATED"/>
    <property type="match status" value="1"/>
</dbReference>
<evidence type="ECO:0000313" key="6">
    <source>
        <dbReference type="EMBL" id="KNC96102.1"/>
    </source>
</evidence>
<dbReference type="eggNOG" id="ENOG502QRIP">
    <property type="taxonomic scope" value="Eukaryota"/>
</dbReference>
<gene>
    <name evidence="6" type="ORF">SPPG_08491</name>
</gene>
<dbReference type="InterPro" id="IPR050248">
    <property type="entry name" value="Polysacc_deacetylase_ArnD"/>
</dbReference>
<evidence type="ECO:0000256" key="4">
    <source>
        <dbReference type="SAM" id="SignalP"/>
    </source>
</evidence>
<dbReference type="Proteomes" id="UP000053201">
    <property type="component" value="Unassembled WGS sequence"/>
</dbReference>
<dbReference type="GO" id="GO:0004099">
    <property type="term" value="F:chitin deacetylase activity"/>
    <property type="evidence" value="ECO:0007669"/>
    <property type="project" value="UniProtKB-ARBA"/>
</dbReference>
<dbReference type="Pfam" id="PF01522">
    <property type="entry name" value="Polysacc_deac_1"/>
    <property type="match status" value="1"/>
</dbReference>
<name>A0A0L0H4I7_SPIPD</name>
<organism evidence="6 7">
    <name type="scientific">Spizellomyces punctatus (strain DAOM BR117)</name>
    <dbReference type="NCBI Taxonomy" id="645134"/>
    <lineage>
        <taxon>Eukaryota</taxon>
        <taxon>Fungi</taxon>
        <taxon>Fungi incertae sedis</taxon>
        <taxon>Chytridiomycota</taxon>
        <taxon>Chytridiomycota incertae sedis</taxon>
        <taxon>Chytridiomycetes</taxon>
        <taxon>Spizellomycetales</taxon>
        <taxon>Spizellomycetaceae</taxon>
        <taxon>Spizellomyces</taxon>
    </lineage>
</organism>
<dbReference type="AlphaFoldDB" id="A0A0L0H4I7"/>
<dbReference type="GO" id="GO:0016020">
    <property type="term" value="C:membrane"/>
    <property type="evidence" value="ECO:0007669"/>
    <property type="project" value="TreeGrafter"/>
</dbReference>
<dbReference type="OrthoDB" id="407355at2759"/>
<dbReference type="STRING" id="645134.A0A0L0H4I7"/>
<protein>
    <recommendedName>
        <fullName evidence="5">NodB homology domain-containing protein</fullName>
    </recommendedName>
</protein>
<dbReference type="GO" id="GO:0046872">
    <property type="term" value="F:metal ion binding"/>
    <property type="evidence" value="ECO:0007669"/>
    <property type="project" value="UniProtKB-KW"/>
</dbReference>
<keyword evidence="4" id="KW-0732">Signal</keyword>
<evidence type="ECO:0000313" key="7">
    <source>
        <dbReference type="Proteomes" id="UP000053201"/>
    </source>
</evidence>
<dbReference type="PROSITE" id="PS51677">
    <property type="entry name" value="NODB"/>
    <property type="match status" value="1"/>
</dbReference>
<reference evidence="6 7" key="1">
    <citation type="submission" date="2009-08" db="EMBL/GenBank/DDBJ databases">
        <title>The Genome Sequence of Spizellomyces punctatus strain DAOM BR117.</title>
        <authorList>
            <consortium name="The Broad Institute Genome Sequencing Platform"/>
            <person name="Russ C."/>
            <person name="Cuomo C."/>
            <person name="Shea T."/>
            <person name="Young S.K."/>
            <person name="Zeng Q."/>
            <person name="Koehrsen M."/>
            <person name="Haas B."/>
            <person name="Borodovsky M."/>
            <person name="Guigo R."/>
            <person name="Alvarado L."/>
            <person name="Berlin A."/>
            <person name="Bochicchio J."/>
            <person name="Borenstein D."/>
            <person name="Chapman S."/>
            <person name="Chen Z."/>
            <person name="Engels R."/>
            <person name="Freedman E."/>
            <person name="Gellesch M."/>
            <person name="Goldberg J."/>
            <person name="Griggs A."/>
            <person name="Gujja S."/>
            <person name="Heiman D."/>
            <person name="Hepburn T."/>
            <person name="Howarth C."/>
            <person name="Jen D."/>
            <person name="Larson L."/>
            <person name="Lewis B."/>
            <person name="Mehta T."/>
            <person name="Park D."/>
            <person name="Pearson M."/>
            <person name="Roberts A."/>
            <person name="Saif S."/>
            <person name="Shenoy N."/>
            <person name="Sisk P."/>
            <person name="Stolte C."/>
            <person name="Sykes S."/>
            <person name="Thomson T."/>
            <person name="Walk T."/>
            <person name="White J."/>
            <person name="Yandava C."/>
            <person name="Burger G."/>
            <person name="Gray M.W."/>
            <person name="Holland P.W.H."/>
            <person name="King N."/>
            <person name="Lang F.B.F."/>
            <person name="Roger A.J."/>
            <person name="Ruiz-Trillo I."/>
            <person name="Lander E."/>
            <person name="Nusbaum C."/>
        </authorList>
    </citation>
    <scope>NUCLEOTIDE SEQUENCE [LARGE SCALE GENOMIC DNA]</scope>
    <source>
        <strain evidence="6 7">DAOM BR117</strain>
    </source>
</reference>
<dbReference type="GO" id="GO:0009272">
    <property type="term" value="P:fungal-type cell wall biogenesis"/>
    <property type="evidence" value="ECO:0007669"/>
    <property type="project" value="UniProtKB-ARBA"/>
</dbReference>
<evidence type="ECO:0000259" key="5">
    <source>
        <dbReference type="PROSITE" id="PS51677"/>
    </source>
</evidence>
<evidence type="ECO:0000256" key="2">
    <source>
        <dbReference type="ARBA" id="ARBA00022801"/>
    </source>
</evidence>
<dbReference type="InterPro" id="IPR002509">
    <property type="entry name" value="NODB_dom"/>
</dbReference>
<feature type="compositionally biased region" description="Low complexity" evidence="3">
    <location>
        <begin position="366"/>
        <end position="394"/>
    </location>
</feature>
<evidence type="ECO:0000256" key="1">
    <source>
        <dbReference type="ARBA" id="ARBA00022723"/>
    </source>
</evidence>
<accession>A0A0L0H4I7</accession>